<feature type="domain" description="RNA polymerase sigma-70 region 4" evidence="6">
    <location>
        <begin position="146"/>
        <end position="194"/>
    </location>
</feature>
<evidence type="ECO:0000256" key="4">
    <source>
        <dbReference type="ARBA" id="ARBA00023163"/>
    </source>
</evidence>
<feature type="domain" description="RNA polymerase sigma-70 region 2" evidence="5">
    <location>
        <begin position="3"/>
        <end position="64"/>
    </location>
</feature>
<dbReference type="InterPro" id="IPR007630">
    <property type="entry name" value="RNA_pol_sigma70_r4"/>
</dbReference>
<keyword evidence="8" id="KW-1185">Reference proteome</keyword>
<dbReference type="CDD" id="cd06171">
    <property type="entry name" value="Sigma70_r4"/>
    <property type="match status" value="1"/>
</dbReference>
<dbReference type="SUPFAM" id="SSF88946">
    <property type="entry name" value="Sigma2 domain of RNA polymerase sigma factors"/>
    <property type="match status" value="1"/>
</dbReference>
<dbReference type="InterPro" id="IPR013324">
    <property type="entry name" value="RNA_pol_sigma_r3/r4-like"/>
</dbReference>
<keyword evidence="3" id="KW-0238">DNA-binding</keyword>
<dbReference type="Pfam" id="PF04545">
    <property type="entry name" value="Sigma70_r4"/>
    <property type="match status" value="1"/>
</dbReference>
<dbReference type="PANTHER" id="PTHR30385">
    <property type="entry name" value="SIGMA FACTOR F FLAGELLAR"/>
    <property type="match status" value="1"/>
</dbReference>
<organism evidence="7 8">
    <name type="scientific">Carboxydichorda subterranea</name>
    <dbReference type="NCBI Taxonomy" id="3109565"/>
    <lineage>
        <taxon>Bacteria</taxon>
        <taxon>Bacillati</taxon>
        <taxon>Bacillota</taxon>
        <taxon>Limnochordia</taxon>
        <taxon>Limnochordales</taxon>
        <taxon>Geochordaceae</taxon>
        <taxon>Carboxydichorda</taxon>
    </lineage>
</organism>
<dbReference type="Proteomes" id="UP001332192">
    <property type="component" value="Chromosome"/>
</dbReference>
<evidence type="ECO:0000256" key="1">
    <source>
        <dbReference type="ARBA" id="ARBA00023015"/>
    </source>
</evidence>
<accession>A0ABZ1C0Y7</accession>
<dbReference type="NCBIfam" id="TIGR02937">
    <property type="entry name" value="sigma70-ECF"/>
    <property type="match status" value="1"/>
</dbReference>
<reference evidence="7 8" key="1">
    <citation type="journal article" date="2024" name="Front. Microbiol.">
        <title>Novel thermophilic genera Geochorda gen. nov. and Carboxydochorda gen. nov. from the deep terrestrial subsurface reveal the ecophysiological diversity in the class Limnochordia.</title>
        <authorList>
            <person name="Karnachuk O.V."/>
            <person name="Lukina A.P."/>
            <person name="Avakyan M.R."/>
            <person name="Kadnikov V.V."/>
            <person name="Begmatov S."/>
            <person name="Beletsky A.V."/>
            <person name="Vlasova K.G."/>
            <person name="Novikov A.A."/>
            <person name="Shcherbakova V.A."/>
            <person name="Mardanov A.V."/>
            <person name="Ravin N.V."/>
        </authorList>
    </citation>
    <scope>NUCLEOTIDE SEQUENCE [LARGE SCALE GENOMIC DNA]</scope>
    <source>
        <strain evidence="7 8">L945</strain>
    </source>
</reference>
<dbReference type="Gene3D" id="1.10.10.10">
    <property type="entry name" value="Winged helix-like DNA-binding domain superfamily/Winged helix DNA-binding domain"/>
    <property type="match status" value="2"/>
</dbReference>
<evidence type="ECO:0000256" key="3">
    <source>
        <dbReference type="ARBA" id="ARBA00023125"/>
    </source>
</evidence>
<dbReference type="Gene3D" id="1.20.120.1810">
    <property type="match status" value="1"/>
</dbReference>
<dbReference type="RefSeq" id="WP_324717768.1">
    <property type="nucleotide sequence ID" value="NZ_CP141615.1"/>
</dbReference>
<dbReference type="EMBL" id="CP141615">
    <property type="protein sequence ID" value="WRP18495.1"/>
    <property type="molecule type" value="Genomic_DNA"/>
</dbReference>
<evidence type="ECO:0000313" key="7">
    <source>
        <dbReference type="EMBL" id="WRP18495.1"/>
    </source>
</evidence>
<evidence type="ECO:0000313" key="8">
    <source>
        <dbReference type="Proteomes" id="UP001332192"/>
    </source>
</evidence>
<name>A0ABZ1C0Y7_9FIRM</name>
<evidence type="ECO:0000259" key="6">
    <source>
        <dbReference type="Pfam" id="PF04545"/>
    </source>
</evidence>
<sequence>MGLAVAVARRFDWAPVELEDRLQAARLGLVEASRRFDPALGVSFATYAVPLMLGEVRRLVEKSQAVAGVRGARALMRQAALAQRRLEAELGRPVTVQEVAQALGVEPAELAAADAALAPPVELEEPRTAPSDTCSDWSEHAAVRQALEKLSPELRQVVWLRFFQGWSQQEVASVLGISQPVVSRRERQALALLRRQLEQ</sequence>
<dbReference type="InterPro" id="IPR013325">
    <property type="entry name" value="RNA_pol_sigma_r2"/>
</dbReference>
<dbReference type="InterPro" id="IPR014284">
    <property type="entry name" value="RNA_pol_sigma-70_dom"/>
</dbReference>
<dbReference type="InterPro" id="IPR036388">
    <property type="entry name" value="WH-like_DNA-bd_sf"/>
</dbReference>
<gene>
    <name evidence="7" type="ORF">U7230_05690</name>
</gene>
<evidence type="ECO:0000256" key="2">
    <source>
        <dbReference type="ARBA" id="ARBA00023082"/>
    </source>
</evidence>
<keyword evidence="1" id="KW-0805">Transcription regulation</keyword>
<evidence type="ECO:0000259" key="5">
    <source>
        <dbReference type="Pfam" id="PF04542"/>
    </source>
</evidence>
<dbReference type="Pfam" id="PF04542">
    <property type="entry name" value="Sigma70_r2"/>
    <property type="match status" value="1"/>
</dbReference>
<proteinExistence type="predicted"/>
<dbReference type="SUPFAM" id="SSF88659">
    <property type="entry name" value="Sigma3 and sigma4 domains of RNA polymerase sigma factors"/>
    <property type="match status" value="2"/>
</dbReference>
<dbReference type="InterPro" id="IPR007627">
    <property type="entry name" value="RNA_pol_sigma70_r2"/>
</dbReference>
<protein>
    <submittedName>
        <fullName evidence="7">Sigma-70 family RNA polymerase sigma factor</fullName>
    </submittedName>
</protein>
<keyword evidence="4" id="KW-0804">Transcription</keyword>
<keyword evidence="2" id="KW-0731">Sigma factor</keyword>